<name>A0A5N5FUW6_9ROSA</name>
<proteinExistence type="predicted"/>
<comment type="caution">
    <text evidence="1">The sequence shown here is derived from an EMBL/GenBank/DDBJ whole genome shotgun (WGS) entry which is preliminary data.</text>
</comment>
<reference evidence="1 2" key="1">
    <citation type="submission" date="2019-09" db="EMBL/GenBank/DDBJ databases">
        <authorList>
            <person name="Ou C."/>
        </authorList>
    </citation>
    <scope>NUCLEOTIDE SEQUENCE [LARGE SCALE GENOMIC DNA]</scope>
    <source>
        <strain evidence="1">S2</strain>
        <tissue evidence="1">Leaf</tissue>
    </source>
</reference>
<organism evidence="1 2">
    <name type="scientific">Pyrus ussuriensis x Pyrus communis</name>
    <dbReference type="NCBI Taxonomy" id="2448454"/>
    <lineage>
        <taxon>Eukaryota</taxon>
        <taxon>Viridiplantae</taxon>
        <taxon>Streptophyta</taxon>
        <taxon>Embryophyta</taxon>
        <taxon>Tracheophyta</taxon>
        <taxon>Spermatophyta</taxon>
        <taxon>Magnoliopsida</taxon>
        <taxon>eudicotyledons</taxon>
        <taxon>Gunneridae</taxon>
        <taxon>Pentapetalae</taxon>
        <taxon>rosids</taxon>
        <taxon>fabids</taxon>
        <taxon>Rosales</taxon>
        <taxon>Rosaceae</taxon>
        <taxon>Amygdaloideae</taxon>
        <taxon>Maleae</taxon>
        <taxon>Pyrus</taxon>
    </lineage>
</organism>
<dbReference type="AlphaFoldDB" id="A0A5N5FUW6"/>
<sequence length="111" mass="12588">MGVVLIGKGVKGILEKIIRIDNWTGLMWKGLKLLGLGFWVIRVCECRSCRLRGSSFEFLDACKVLGESSRSVRDAMALTRLTVGRISPRKRIRKEFAKIEASYKSQLEEIN</sequence>
<evidence type="ECO:0000313" key="1">
    <source>
        <dbReference type="EMBL" id="KAB2604972.1"/>
    </source>
</evidence>
<protein>
    <submittedName>
        <fullName evidence="1">Uncharacterized protein</fullName>
    </submittedName>
</protein>
<dbReference type="Proteomes" id="UP000327157">
    <property type="component" value="Unassembled WGS sequence"/>
</dbReference>
<dbReference type="EMBL" id="SMOL01000565">
    <property type="protein sequence ID" value="KAB2604972.1"/>
    <property type="molecule type" value="Genomic_DNA"/>
</dbReference>
<gene>
    <name evidence="1" type="ORF">D8674_038523</name>
</gene>
<accession>A0A5N5FUW6</accession>
<reference evidence="1 2" key="2">
    <citation type="submission" date="2019-11" db="EMBL/GenBank/DDBJ databases">
        <title>A de novo genome assembly of a pear dwarfing rootstock.</title>
        <authorList>
            <person name="Wang F."/>
            <person name="Wang J."/>
            <person name="Li S."/>
            <person name="Zhang Y."/>
            <person name="Fang M."/>
            <person name="Ma L."/>
            <person name="Zhao Y."/>
            <person name="Jiang S."/>
        </authorList>
    </citation>
    <scope>NUCLEOTIDE SEQUENCE [LARGE SCALE GENOMIC DNA]</scope>
    <source>
        <strain evidence="1">S2</strain>
        <tissue evidence="1">Leaf</tissue>
    </source>
</reference>
<evidence type="ECO:0000313" key="2">
    <source>
        <dbReference type="Proteomes" id="UP000327157"/>
    </source>
</evidence>
<keyword evidence="2" id="KW-1185">Reference proteome</keyword>